<evidence type="ECO:0000313" key="3">
    <source>
        <dbReference type="Proteomes" id="UP000694863"/>
    </source>
</evidence>
<dbReference type="Proteomes" id="UP000694863">
    <property type="component" value="Unplaced"/>
</dbReference>
<dbReference type="Pfam" id="PF15350">
    <property type="entry name" value="ETAA1"/>
    <property type="match status" value="1"/>
</dbReference>
<protein>
    <submittedName>
        <fullName evidence="4">Ewing's tumor-associated antigen 1</fullName>
    </submittedName>
</protein>
<dbReference type="PANTHER" id="PTHR16434:SF2">
    <property type="entry name" value="EWING'S TUMOR-ASSOCIATED ANTIGEN 1"/>
    <property type="match status" value="1"/>
</dbReference>
<feature type="region of interest" description="Disordered" evidence="2">
    <location>
        <begin position="449"/>
        <end position="469"/>
    </location>
</feature>
<reference evidence="4" key="1">
    <citation type="submission" date="2025-08" db="UniProtKB">
        <authorList>
            <consortium name="RefSeq"/>
        </authorList>
    </citation>
    <scope>IDENTIFICATION</scope>
</reference>
<keyword evidence="1" id="KW-0175">Coiled coil</keyword>
<feature type="compositionally biased region" description="Basic and acidic residues" evidence="2">
    <location>
        <begin position="847"/>
        <end position="872"/>
    </location>
</feature>
<feature type="region of interest" description="Disordered" evidence="2">
    <location>
        <begin position="532"/>
        <end position="565"/>
    </location>
</feature>
<feature type="region of interest" description="Disordered" evidence="2">
    <location>
        <begin position="837"/>
        <end position="888"/>
    </location>
</feature>
<feature type="compositionally biased region" description="Basic and acidic residues" evidence="2">
    <location>
        <begin position="682"/>
        <end position="691"/>
    </location>
</feature>
<dbReference type="RefSeq" id="XP_004710311.1">
    <property type="nucleotide sequence ID" value="XM_004710254.2"/>
</dbReference>
<feature type="region of interest" description="Disordered" evidence="2">
    <location>
        <begin position="669"/>
        <end position="698"/>
    </location>
</feature>
<feature type="compositionally biased region" description="Basic and acidic residues" evidence="2">
    <location>
        <begin position="64"/>
        <end position="75"/>
    </location>
</feature>
<keyword evidence="3" id="KW-1185">Reference proteome</keyword>
<dbReference type="InterPro" id="IPR029406">
    <property type="entry name" value="ETAA1"/>
</dbReference>
<dbReference type="PANTHER" id="PTHR16434">
    <property type="entry name" value="EWING'S TUMOR-ASSOCIATED ANTIGEN 1 ETAA1"/>
    <property type="match status" value="1"/>
</dbReference>
<sequence length="888" mass="98892">MSRRRKRGDGLGPKEECSSAGAGSGKRRPGSARGSRLCRVEEGPAPPGQRHERPPAAASCPKSNPEEKYETPKRMQKMDLLPSTFSSPNDPDGLSDIFWDQNSPMTKQLGKGRKKQIYTTDSDEISHIVNCIAPQDEKPVTDSMLGVWIGETAIPCTPSVAKGKSRAKYSCTKSKTQNHEEELMKLAKEFDKNMEELDVIQEQNERNCDFTQMISETSNDYKDNVPIPSLCHILPEIDSAVIEKPVKEFTQKSKEYNQNSSHKLFDQNIEAALNAIFDGSTQKCSGQLSQDRSDAVLSITNTTFGKKSTLKEETVITSETVNAVQLQKKTYGSLSFGADTPIMTKSCVTPCSKEMETFNKLLDPFATSGMEEDWENFLRNEPFVMPTVETPELLPVPNTAHDAAHKDIYTFNSKNHKRNSRTDTCLDVRLSNSNSLQGLPSKITNRKFIDDENPKKMPSPNEKPKQLSTGNKVKLERACNKMTIGDKIQGCALASSSVTKIKEGIYTKVTPVNASGKKAALNTGYFNEQKSKPISSQSFKTSANPDLYGPVTSASETKSDSKLNQTNAPNLTSFLDDWNDPSFANEIIKSCHILENTWETDDVDDDLLYQACDDIERLSQQQDIGNESKSENTTEMNESSKYGAKNTFTPSKGSHFVQSKHWNLDSVTVQTSSSGNSSQMDKSMKMEKGESCRSSPSNLSATTKLAMYSKNSDDEIKSPHVHWNNTDIPVRVNRSTFALAGSSHLNVSSSHISTGIPTTNKLISHRTVKNETLTDHNKTTKFSKYTFTKLKRSQTHSQFNKNCTVRSTSDTKIIQSLEENKTPPINPLHEVIQQQSFTKFSESGKQPSKEEEEKNRKYSPEEIQKKRQEALVRRMARARATSLNAAST</sequence>
<feature type="region of interest" description="Disordered" evidence="2">
    <location>
        <begin position="621"/>
        <end position="644"/>
    </location>
</feature>
<dbReference type="GeneID" id="101638300"/>
<feature type="compositionally biased region" description="Polar residues" evidence="2">
    <location>
        <begin position="633"/>
        <end position="644"/>
    </location>
</feature>
<evidence type="ECO:0000256" key="1">
    <source>
        <dbReference type="SAM" id="Coils"/>
    </source>
</evidence>
<feature type="compositionally biased region" description="Polar residues" evidence="2">
    <location>
        <begin position="837"/>
        <end position="846"/>
    </location>
</feature>
<feature type="compositionally biased region" description="Polar residues" evidence="2">
    <location>
        <begin position="552"/>
        <end position="565"/>
    </location>
</feature>
<name>A0ABM0IXU9_ECHTE</name>
<evidence type="ECO:0000256" key="2">
    <source>
        <dbReference type="SAM" id="MobiDB-lite"/>
    </source>
</evidence>
<feature type="compositionally biased region" description="Polar residues" evidence="2">
    <location>
        <begin position="532"/>
        <end position="544"/>
    </location>
</feature>
<feature type="compositionally biased region" description="Polar residues" evidence="2">
    <location>
        <begin position="669"/>
        <end position="681"/>
    </location>
</feature>
<proteinExistence type="predicted"/>
<feature type="coiled-coil region" evidence="1">
    <location>
        <begin position="176"/>
        <end position="203"/>
    </location>
</feature>
<feature type="compositionally biased region" description="Basic and acidic residues" evidence="2">
    <location>
        <begin position="8"/>
        <end position="17"/>
    </location>
</feature>
<gene>
    <name evidence="4" type="primary">ETAA1</name>
</gene>
<organism evidence="3 4">
    <name type="scientific">Echinops telfairi</name>
    <name type="common">Lesser hedgehog tenrec</name>
    <dbReference type="NCBI Taxonomy" id="9371"/>
    <lineage>
        <taxon>Eukaryota</taxon>
        <taxon>Metazoa</taxon>
        <taxon>Chordata</taxon>
        <taxon>Craniata</taxon>
        <taxon>Vertebrata</taxon>
        <taxon>Euteleostomi</taxon>
        <taxon>Mammalia</taxon>
        <taxon>Eutheria</taxon>
        <taxon>Afrotheria</taxon>
        <taxon>Tenrecidae</taxon>
        <taxon>Tenrecinae</taxon>
        <taxon>Echinops</taxon>
    </lineage>
</organism>
<feature type="region of interest" description="Disordered" evidence="2">
    <location>
        <begin position="1"/>
        <end position="75"/>
    </location>
</feature>
<accession>A0ABM0IXU9</accession>
<evidence type="ECO:0000313" key="4">
    <source>
        <dbReference type="RefSeq" id="XP_004710311.1"/>
    </source>
</evidence>